<reference evidence="1 2" key="1">
    <citation type="journal article" date="2018" name="Sci. Rep.">
        <title>Genomic signatures of local adaptation to the degree of environmental predictability in rotifers.</title>
        <authorList>
            <person name="Franch-Gras L."/>
            <person name="Hahn C."/>
            <person name="Garcia-Roger E.M."/>
            <person name="Carmona M.J."/>
            <person name="Serra M."/>
            <person name="Gomez A."/>
        </authorList>
    </citation>
    <scope>NUCLEOTIDE SEQUENCE [LARGE SCALE GENOMIC DNA]</scope>
    <source>
        <strain evidence="1">HYR1</strain>
    </source>
</reference>
<comment type="caution">
    <text evidence="1">The sequence shown here is derived from an EMBL/GenBank/DDBJ whole genome shotgun (WGS) entry which is preliminary data.</text>
</comment>
<name>A0A3M7Q5K5_BRAPC</name>
<keyword evidence="2" id="KW-1185">Reference proteome</keyword>
<dbReference type="EMBL" id="REGN01007332">
    <property type="protein sequence ID" value="RNA06613.1"/>
    <property type="molecule type" value="Genomic_DNA"/>
</dbReference>
<gene>
    <name evidence="1" type="ORF">BpHYR1_017254</name>
</gene>
<organism evidence="1 2">
    <name type="scientific">Brachionus plicatilis</name>
    <name type="common">Marine rotifer</name>
    <name type="synonym">Brachionus muelleri</name>
    <dbReference type="NCBI Taxonomy" id="10195"/>
    <lineage>
        <taxon>Eukaryota</taxon>
        <taxon>Metazoa</taxon>
        <taxon>Spiralia</taxon>
        <taxon>Gnathifera</taxon>
        <taxon>Rotifera</taxon>
        <taxon>Eurotatoria</taxon>
        <taxon>Monogononta</taxon>
        <taxon>Pseudotrocha</taxon>
        <taxon>Ploima</taxon>
        <taxon>Brachionidae</taxon>
        <taxon>Brachionus</taxon>
    </lineage>
</organism>
<proteinExistence type="predicted"/>
<dbReference type="Proteomes" id="UP000276133">
    <property type="component" value="Unassembled WGS sequence"/>
</dbReference>
<evidence type="ECO:0000313" key="2">
    <source>
        <dbReference type="Proteomes" id="UP000276133"/>
    </source>
</evidence>
<dbReference type="AlphaFoldDB" id="A0A3M7Q5K5"/>
<sequence>MLHCMELKKFFGTEKKIFMIFPSMYFVQFLYLTIKPLEFKIPKQNIFRFKSTKNYPKCDVFCASFTLFINNDLSWFQENK</sequence>
<evidence type="ECO:0000313" key="1">
    <source>
        <dbReference type="EMBL" id="RNA06613.1"/>
    </source>
</evidence>
<accession>A0A3M7Q5K5</accession>
<protein>
    <submittedName>
        <fullName evidence="1">Uncharacterized protein</fullName>
    </submittedName>
</protein>